<sequence>MKITIVGYGMAGARLADHLRGSGASITVIGAEKHPAYNRILLSNVVAGSMAPASVLLHAPDWAADNGIDLRLGVAVAAIDPGAHRIRLTDESTVDYDALVLATGSNSWIPPTDGLVTDEGTLAPGVVAFRNLDDCRQIVDLATRDTPVAVIGGGLLGLEAARGLAGRGCAVTVVHAVSHLMERQLDPAGGHVLARVLGAMGLEFRLGQVATNYLPGKGLQLDDGSLVAAELVVVSAGARPETSLAEAAGVAVDHGILIDDSLRTSAPDVYAIGDCTRHPGTVGGLVQPAWEQAAALAKLLTGADPQARYRGTASVTRLKTRGVDLASMGEVHVEPHTTDAEVIRLEDPSRGRYTKLVLRDDRVTGAIVLGAPDVAAAVTQLHDRGTPAPPDRMALLLGRAMPAGEPSSDPAALPASTVICRCNTVDLGGLLGAWRDGARSFDCLVSTTKAGTGCGSCRDTVSALSQRLAEQNPHPDPDPDPEKLGCNT</sequence>
<dbReference type="PANTHER" id="PTHR43429">
    <property type="entry name" value="PYRIDINE NUCLEOTIDE-DISULFIDE OXIDOREDUCTASE DOMAIN-CONTAINING"/>
    <property type="match status" value="1"/>
</dbReference>
<dbReference type="Pfam" id="PF18267">
    <property type="entry name" value="Rubredoxin_C"/>
    <property type="match status" value="1"/>
</dbReference>
<dbReference type="Gene3D" id="3.50.50.60">
    <property type="entry name" value="FAD/NAD(P)-binding domain"/>
    <property type="match status" value="2"/>
</dbReference>
<evidence type="ECO:0000259" key="6">
    <source>
        <dbReference type="Pfam" id="PF07992"/>
    </source>
</evidence>
<dbReference type="SUPFAM" id="SSF51905">
    <property type="entry name" value="FAD/NAD(P)-binding domain"/>
    <property type="match status" value="2"/>
</dbReference>
<protein>
    <submittedName>
        <fullName evidence="8">Assimilatory nitrate reductase electron transfer subunit</fullName>
    </submittedName>
</protein>
<feature type="domain" description="BFD-like [2Fe-2S]-binding" evidence="5">
    <location>
        <begin position="418"/>
        <end position="464"/>
    </location>
</feature>
<evidence type="ECO:0000259" key="7">
    <source>
        <dbReference type="Pfam" id="PF18267"/>
    </source>
</evidence>
<feature type="compositionally biased region" description="Basic and acidic residues" evidence="4">
    <location>
        <begin position="473"/>
        <end position="488"/>
    </location>
</feature>
<name>A0A3E0HCL1_9PSEU</name>
<dbReference type="InterPro" id="IPR041854">
    <property type="entry name" value="BFD-like_2Fe2S-bd_dom_sf"/>
</dbReference>
<dbReference type="Pfam" id="PF07992">
    <property type="entry name" value="Pyr_redox_2"/>
    <property type="match status" value="1"/>
</dbReference>
<dbReference type="Pfam" id="PF04324">
    <property type="entry name" value="Fer2_BFD"/>
    <property type="match status" value="1"/>
</dbReference>
<comment type="cofactor">
    <cofactor evidence="1">
        <name>FAD</name>
        <dbReference type="ChEBI" id="CHEBI:57692"/>
    </cofactor>
</comment>
<dbReference type="PRINTS" id="PR00411">
    <property type="entry name" value="PNDRDTASEI"/>
</dbReference>
<gene>
    <name evidence="8" type="ORF">BCF44_11038</name>
</gene>
<comment type="caution">
    <text evidence="8">The sequence shown here is derived from an EMBL/GenBank/DDBJ whole genome shotgun (WGS) entry which is preliminary data.</text>
</comment>
<dbReference type="InterPro" id="IPR016156">
    <property type="entry name" value="FAD/NAD-linked_Rdtase_dimer_sf"/>
</dbReference>
<proteinExistence type="predicted"/>
<evidence type="ECO:0000313" key="9">
    <source>
        <dbReference type="Proteomes" id="UP000256269"/>
    </source>
</evidence>
<evidence type="ECO:0000256" key="2">
    <source>
        <dbReference type="ARBA" id="ARBA00022630"/>
    </source>
</evidence>
<dbReference type="InterPro" id="IPR050260">
    <property type="entry name" value="FAD-bd_OxRdtase"/>
</dbReference>
<keyword evidence="2" id="KW-0285">Flavoprotein</keyword>
<dbReference type="Proteomes" id="UP000256269">
    <property type="component" value="Unassembled WGS sequence"/>
</dbReference>
<dbReference type="GO" id="GO:0016491">
    <property type="term" value="F:oxidoreductase activity"/>
    <property type="evidence" value="ECO:0007669"/>
    <property type="project" value="InterPro"/>
</dbReference>
<evidence type="ECO:0000256" key="3">
    <source>
        <dbReference type="ARBA" id="ARBA00022827"/>
    </source>
</evidence>
<reference evidence="8 9" key="1">
    <citation type="submission" date="2018-08" db="EMBL/GenBank/DDBJ databases">
        <title>Genomic Encyclopedia of Archaeal and Bacterial Type Strains, Phase II (KMG-II): from individual species to whole genera.</title>
        <authorList>
            <person name="Goeker M."/>
        </authorList>
    </citation>
    <scope>NUCLEOTIDE SEQUENCE [LARGE SCALE GENOMIC DNA]</scope>
    <source>
        <strain evidence="8 9">DSM 45791</strain>
    </source>
</reference>
<dbReference type="PRINTS" id="PR00368">
    <property type="entry name" value="FADPNR"/>
</dbReference>
<evidence type="ECO:0000256" key="1">
    <source>
        <dbReference type="ARBA" id="ARBA00001974"/>
    </source>
</evidence>
<dbReference type="PANTHER" id="PTHR43429:SF3">
    <property type="entry name" value="NITRITE REDUCTASE [NAD(P)H]"/>
    <property type="match status" value="1"/>
</dbReference>
<keyword evidence="3" id="KW-0274">FAD</keyword>
<feature type="domain" description="FAD/NAD(P)-binding" evidence="6">
    <location>
        <begin position="1"/>
        <end position="292"/>
    </location>
</feature>
<dbReference type="InterPro" id="IPR007419">
    <property type="entry name" value="BFD-like_2Fe2S-bd_dom"/>
</dbReference>
<dbReference type="RefSeq" id="WP_116177705.1">
    <property type="nucleotide sequence ID" value="NZ_CP144375.1"/>
</dbReference>
<feature type="domain" description="NADH-rubredoxin oxidoreductase C-terminal" evidence="7">
    <location>
        <begin position="315"/>
        <end position="370"/>
    </location>
</feature>
<keyword evidence="9" id="KW-1185">Reference proteome</keyword>
<dbReference type="InterPro" id="IPR036188">
    <property type="entry name" value="FAD/NAD-bd_sf"/>
</dbReference>
<dbReference type="EMBL" id="QUNO01000010">
    <property type="protein sequence ID" value="REH42544.1"/>
    <property type="molecule type" value="Genomic_DNA"/>
</dbReference>
<evidence type="ECO:0000259" key="5">
    <source>
        <dbReference type="Pfam" id="PF04324"/>
    </source>
</evidence>
<accession>A0A3E0HCL1</accession>
<evidence type="ECO:0000256" key="4">
    <source>
        <dbReference type="SAM" id="MobiDB-lite"/>
    </source>
</evidence>
<dbReference type="Gene3D" id="1.10.10.1100">
    <property type="entry name" value="BFD-like [2Fe-2S]-binding domain"/>
    <property type="match status" value="1"/>
</dbReference>
<dbReference type="Gene3D" id="3.30.390.30">
    <property type="match status" value="1"/>
</dbReference>
<dbReference type="InterPro" id="IPR041575">
    <property type="entry name" value="Rubredoxin_C"/>
</dbReference>
<dbReference type="AlphaFoldDB" id="A0A3E0HCL1"/>
<dbReference type="InterPro" id="IPR023753">
    <property type="entry name" value="FAD/NAD-binding_dom"/>
</dbReference>
<dbReference type="OrthoDB" id="9768666at2"/>
<evidence type="ECO:0000313" key="8">
    <source>
        <dbReference type="EMBL" id="REH42544.1"/>
    </source>
</evidence>
<organism evidence="8 9">
    <name type="scientific">Kutzneria buriramensis</name>
    <dbReference type="NCBI Taxonomy" id="1045776"/>
    <lineage>
        <taxon>Bacteria</taxon>
        <taxon>Bacillati</taxon>
        <taxon>Actinomycetota</taxon>
        <taxon>Actinomycetes</taxon>
        <taxon>Pseudonocardiales</taxon>
        <taxon>Pseudonocardiaceae</taxon>
        <taxon>Kutzneria</taxon>
    </lineage>
</organism>
<feature type="region of interest" description="Disordered" evidence="4">
    <location>
        <begin position="468"/>
        <end position="488"/>
    </location>
</feature>